<sequence length="51" mass="5897">MIFSIKSTGIFQKNFLQLMGLTKDELPYTPHSKLSTAKDQDFTSKYPLDRD</sequence>
<evidence type="ECO:0000313" key="1">
    <source>
        <dbReference type="EMBL" id="ARI82889.1"/>
    </source>
</evidence>
<accession>A0AB33BYN9</accession>
<dbReference type="Proteomes" id="UP000192439">
    <property type="component" value="Chromosome"/>
</dbReference>
<protein>
    <submittedName>
        <fullName evidence="1">Uncharacterized protein</fullName>
    </submittedName>
</protein>
<gene>
    <name evidence="1" type="ORF">BH695_3610</name>
</gene>
<proteinExistence type="predicted"/>
<dbReference type="AlphaFoldDB" id="A0AB33BYN9"/>
<organism evidence="1 2">
    <name type="scientific">Microcystis aeruginosa PCC 7806SL</name>
    <dbReference type="NCBI Taxonomy" id="1903187"/>
    <lineage>
        <taxon>Bacteria</taxon>
        <taxon>Bacillati</taxon>
        <taxon>Cyanobacteriota</taxon>
        <taxon>Cyanophyceae</taxon>
        <taxon>Oscillatoriophycideae</taxon>
        <taxon>Chroococcales</taxon>
        <taxon>Microcystaceae</taxon>
        <taxon>Microcystis</taxon>
    </lineage>
</organism>
<reference evidence="1 2" key="1">
    <citation type="journal article" date="2018" name="Harmful Algae">
        <title>The highly heterogeneous methylated genomes and diverse restriction-modification systems of bloom-forming Microcystis.</title>
        <authorList>
            <person name="Zhao L."/>
            <person name="Song Y."/>
            <person name="Li L."/>
            <person name="Gan N."/>
            <person name="Brand J.J."/>
            <person name="Song L."/>
        </authorList>
    </citation>
    <scope>NUCLEOTIDE SEQUENCE [LARGE SCALE GENOMIC DNA]</scope>
    <source>
        <strain evidence="1 2">PCC 7806SL</strain>
    </source>
</reference>
<name>A0AB33BYN9_MICA7</name>
<evidence type="ECO:0000313" key="2">
    <source>
        <dbReference type="Proteomes" id="UP000192439"/>
    </source>
</evidence>
<keyword evidence="2" id="KW-1185">Reference proteome</keyword>
<dbReference type="EMBL" id="CP020771">
    <property type="protein sequence ID" value="ARI82889.1"/>
    <property type="molecule type" value="Genomic_DNA"/>
</dbReference>